<dbReference type="NCBIfam" id="TIGR02937">
    <property type="entry name" value="sigma70-ECF"/>
    <property type="match status" value="1"/>
</dbReference>
<reference evidence="7 8" key="1">
    <citation type="submission" date="2016-11" db="EMBL/GenBank/DDBJ databases">
        <authorList>
            <person name="Jaros S."/>
            <person name="Januszkiewicz K."/>
            <person name="Wedrychowicz H."/>
        </authorList>
    </citation>
    <scope>NUCLEOTIDE SEQUENCE [LARGE SCALE GENOMIC DNA]</scope>
    <source>
        <strain evidence="7 8">CGMCC 1.8863</strain>
    </source>
</reference>
<dbReference type="SUPFAM" id="SSF88946">
    <property type="entry name" value="Sigma2 domain of RNA polymerase sigma factors"/>
    <property type="match status" value="1"/>
</dbReference>
<accession>A0A1M6MK71</accession>
<evidence type="ECO:0000256" key="2">
    <source>
        <dbReference type="ARBA" id="ARBA00023015"/>
    </source>
</evidence>
<feature type="domain" description="RNA polymerase sigma-70 region 2" evidence="5">
    <location>
        <begin position="26"/>
        <end position="92"/>
    </location>
</feature>
<keyword evidence="4" id="KW-0804">Transcription</keyword>
<proteinExistence type="inferred from homology"/>
<dbReference type="GO" id="GO:0003677">
    <property type="term" value="F:DNA binding"/>
    <property type="evidence" value="ECO:0007669"/>
    <property type="project" value="InterPro"/>
</dbReference>
<name>A0A1M6MK71_9FLAO</name>
<keyword evidence="3" id="KW-0731">Sigma factor</keyword>
<feature type="domain" description="RNA polymerase sigma factor 70 region 4 type 2" evidence="6">
    <location>
        <begin position="124"/>
        <end position="170"/>
    </location>
</feature>
<organism evidence="7 8">
    <name type="scientific">Arenibacter nanhaiticus</name>
    <dbReference type="NCBI Taxonomy" id="558155"/>
    <lineage>
        <taxon>Bacteria</taxon>
        <taxon>Pseudomonadati</taxon>
        <taxon>Bacteroidota</taxon>
        <taxon>Flavobacteriia</taxon>
        <taxon>Flavobacteriales</taxon>
        <taxon>Flavobacteriaceae</taxon>
        <taxon>Arenibacter</taxon>
    </lineage>
</organism>
<dbReference type="PANTHER" id="PTHR43133:SF46">
    <property type="entry name" value="RNA POLYMERASE SIGMA-70 FACTOR ECF SUBFAMILY"/>
    <property type="match status" value="1"/>
</dbReference>
<gene>
    <name evidence="7" type="ORF">SAMN04487911_14316</name>
</gene>
<keyword evidence="2" id="KW-0805">Transcription regulation</keyword>
<dbReference type="GO" id="GO:0016987">
    <property type="term" value="F:sigma factor activity"/>
    <property type="evidence" value="ECO:0007669"/>
    <property type="project" value="UniProtKB-KW"/>
</dbReference>
<sequence length="209" mass="24706">MRSTYSNNLEFIESLKSGDSMAYTTLIDIYHHKLCIYAFNLINDHKAAEDIVQNVFINTWKKRNQLKSDVEIRNFLYRSVYNGFIDEYRKKKIMVPLDKKYIDTITTINEVENEHVLDRKIKLVKREIQNLPPKCKEIFILSKHDGLTNLEIAEYKQISIKSVEAHITKAFSILRRSIGEEIHTILLLLFRKNNSLTPLIQPKKQQFYL</sequence>
<protein>
    <submittedName>
        <fullName evidence="7">RNA polymerase sigma-70 factor, ECF subfamily</fullName>
    </submittedName>
</protein>
<dbReference type="PANTHER" id="PTHR43133">
    <property type="entry name" value="RNA POLYMERASE ECF-TYPE SIGMA FACTO"/>
    <property type="match status" value="1"/>
</dbReference>
<evidence type="ECO:0000259" key="6">
    <source>
        <dbReference type="Pfam" id="PF08281"/>
    </source>
</evidence>
<dbReference type="Proteomes" id="UP000184231">
    <property type="component" value="Unassembled WGS sequence"/>
</dbReference>
<comment type="similarity">
    <text evidence="1">Belongs to the sigma-70 factor family. ECF subfamily.</text>
</comment>
<evidence type="ECO:0000313" key="8">
    <source>
        <dbReference type="Proteomes" id="UP000184231"/>
    </source>
</evidence>
<dbReference type="InterPro" id="IPR013325">
    <property type="entry name" value="RNA_pol_sigma_r2"/>
</dbReference>
<evidence type="ECO:0000259" key="5">
    <source>
        <dbReference type="Pfam" id="PF04542"/>
    </source>
</evidence>
<dbReference type="OrthoDB" id="1100095at2"/>
<dbReference type="AlphaFoldDB" id="A0A1M6MK71"/>
<dbReference type="InterPro" id="IPR039425">
    <property type="entry name" value="RNA_pol_sigma-70-like"/>
</dbReference>
<dbReference type="Pfam" id="PF08281">
    <property type="entry name" value="Sigma70_r4_2"/>
    <property type="match status" value="1"/>
</dbReference>
<dbReference type="InterPro" id="IPR007627">
    <property type="entry name" value="RNA_pol_sigma70_r2"/>
</dbReference>
<evidence type="ECO:0000256" key="1">
    <source>
        <dbReference type="ARBA" id="ARBA00010641"/>
    </source>
</evidence>
<dbReference type="STRING" id="558155.SAMN04487911_14316"/>
<dbReference type="InterPro" id="IPR013249">
    <property type="entry name" value="RNA_pol_sigma70_r4_t2"/>
</dbReference>
<evidence type="ECO:0000313" key="7">
    <source>
        <dbReference type="EMBL" id="SHJ83889.1"/>
    </source>
</evidence>
<evidence type="ECO:0000256" key="3">
    <source>
        <dbReference type="ARBA" id="ARBA00023082"/>
    </source>
</evidence>
<dbReference type="InterPro" id="IPR013324">
    <property type="entry name" value="RNA_pol_sigma_r3/r4-like"/>
</dbReference>
<dbReference type="GO" id="GO:0006352">
    <property type="term" value="P:DNA-templated transcription initiation"/>
    <property type="evidence" value="ECO:0007669"/>
    <property type="project" value="InterPro"/>
</dbReference>
<dbReference type="InterPro" id="IPR014327">
    <property type="entry name" value="RNA_pol_sigma70_bacteroid"/>
</dbReference>
<dbReference type="EMBL" id="FQYX01000043">
    <property type="protein sequence ID" value="SHJ83889.1"/>
    <property type="molecule type" value="Genomic_DNA"/>
</dbReference>
<dbReference type="NCBIfam" id="TIGR02985">
    <property type="entry name" value="Sig70_bacteroi1"/>
    <property type="match status" value="1"/>
</dbReference>
<keyword evidence="8" id="KW-1185">Reference proteome</keyword>
<dbReference type="InterPro" id="IPR036388">
    <property type="entry name" value="WH-like_DNA-bd_sf"/>
</dbReference>
<dbReference type="Gene3D" id="1.10.10.10">
    <property type="entry name" value="Winged helix-like DNA-binding domain superfamily/Winged helix DNA-binding domain"/>
    <property type="match status" value="1"/>
</dbReference>
<dbReference type="Gene3D" id="1.10.1740.10">
    <property type="match status" value="1"/>
</dbReference>
<dbReference type="SUPFAM" id="SSF88659">
    <property type="entry name" value="Sigma3 and sigma4 domains of RNA polymerase sigma factors"/>
    <property type="match status" value="1"/>
</dbReference>
<dbReference type="Pfam" id="PF04542">
    <property type="entry name" value="Sigma70_r2"/>
    <property type="match status" value="1"/>
</dbReference>
<evidence type="ECO:0000256" key="4">
    <source>
        <dbReference type="ARBA" id="ARBA00023163"/>
    </source>
</evidence>
<dbReference type="InterPro" id="IPR014284">
    <property type="entry name" value="RNA_pol_sigma-70_dom"/>
</dbReference>